<proteinExistence type="inferred from homology"/>
<evidence type="ECO:0000313" key="5">
    <source>
        <dbReference type="EMBL" id="GBO93899.1"/>
    </source>
</evidence>
<comment type="pathway">
    <text evidence="3">Purine metabolism; purine nucleoside salvage.</text>
</comment>
<sequence>MSERVFALIAGSGFENGWLPGMSEAALPREMPFGAPASPVLEGRIGDHRVLFLQRHGENHRYPPHAIPYAANLWALREAGATDVFAVGTVGAVSEALPPGAICIPDDLVDRTWGRQSTFYTGPETGVQHVDFTHPFSEGLRQELIKAALAAEVPVMDGGVYWCTQGPRLETAAEVRVVSQLGGAMIGMTACPEAAVAREAGLRYALLGLSVNWAAGISDSKESIDFESIKESMERMTAGVREIIRTAVLSAQ</sequence>
<dbReference type="NCBIfam" id="NF006599">
    <property type="entry name" value="PRK09136.1"/>
    <property type="match status" value="1"/>
</dbReference>
<dbReference type="Gene3D" id="3.40.50.1580">
    <property type="entry name" value="Nucleoside phosphorylase domain"/>
    <property type="match status" value="1"/>
</dbReference>
<evidence type="ECO:0000313" key="6">
    <source>
        <dbReference type="Proteomes" id="UP000266091"/>
    </source>
</evidence>
<evidence type="ECO:0000256" key="2">
    <source>
        <dbReference type="ARBA" id="ARBA00022679"/>
    </source>
</evidence>
<feature type="binding site" evidence="3">
    <location>
        <position position="189"/>
    </location>
    <ligand>
        <name>phosphate</name>
        <dbReference type="ChEBI" id="CHEBI:43474"/>
    </ligand>
</feature>
<reference evidence="5 6" key="1">
    <citation type="journal article" date="2018" name="Int. J. Syst. Evol. Microbiol.">
        <title>Mesosutterella multiformis gen. nov., sp. nov., a member of the family Sutterellaceae and Sutterella megalosphaeroides sp. nov., isolated from human faeces.</title>
        <authorList>
            <person name="Sakamoto M."/>
            <person name="Ikeyama N."/>
            <person name="Kunihiro T."/>
            <person name="Iino T."/>
            <person name="Yuki M."/>
            <person name="Ohkuma M."/>
        </authorList>
    </citation>
    <scope>NUCLEOTIDE SEQUENCE [LARGE SCALE GENOMIC DNA]</scope>
    <source>
        <strain evidence="5 6">4NBBH2</strain>
    </source>
</reference>
<comment type="caution">
    <text evidence="3">Lacks conserved residue(s) required for the propagation of feature annotation.</text>
</comment>
<evidence type="ECO:0000256" key="1">
    <source>
        <dbReference type="ARBA" id="ARBA00022676"/>
    </source>
</evidence>
<keyword evidence="1 3" id="KW-0328">Glycosyltransferase</keyword>
<dbReference type="EC" id="2.4.2.1" evidence="3"/>
<evidence type="ECO:0000256" key="3">
    <source>
        <dbReference type="HAMAP-Rule" id="MF_01963"/>
    </source>
</evidence>
<dbReference type="Proteomes" id="UP000266091">
    <property type="component" value="Unassembled WGS sequence"/>
</dbReference>
<comment type="subunit">
    <text evidence="3">Homohexamer. Dimer of a homotrimer.</text>
</comment>
<name>A0A388SEL7_9BURK</name>
<dbReference type="SUPFAM" id="SSF53167">
    <property type="entry name" value="Purine and uridine phosphorylases"/>
    <property type="match status" value="1"/>
</dbReference>
<dbReference type="InterPro" id="IPR035994">
    <property type="entry name" value="Nucleoside_phosphorylase_sf"/>
</dbReference>
<dbReference type="GO" id="GO:0005829">
    <property type="term" value="C:cytosol"/>
    <property type="evidence" value="ECO:0007669"/>
    <property type="project" value="TreeGrafter"/>
</dbReference>
<accession>A0A388SEL7</accession>
<dbReference type="AlphaFoldDB" id="A0A388SEL7"/>
<dbReference type="RefSeq" id="WP_116270186.1">
    <property type="nucleotide sequence ID" value="NZ_BGZJ01000001.1"/>
</dbReference>
<keyword evidence="2 3" id="KW-0808">Transferase</keyword>
<feature type="binding site" evidence="3">
    <location>
        <begin position="55"/>
        <end position="56"/>
    </location>
    <ligand>
        <name>phosphate</name>
        <dbReference type="ChEBI" id="CHEBI:43474"/>
    </ligand>
</feature>
<dbReference type="GO" id="GO:0006166">
    <property type="term" value="P:purine ribonucleoside salvage"/>
    <property type="evidence" value="ECO:0007669"/>
    <property type="project" value="UniProtKB-UniRule"/>
</dbReference>
<dbReference type="OrthoDB" id="1523230at2"/>
<gene>
    <name evidence="5" type="ORF">MESMUL_12530</name>
</gene>
<keyword evidence="6" id="KW-1185">Reference proteome</keyword>
<organism evidence="5 6">
    <name type="scientific">Mesosutterella multiformis</name>
    <dbReference type="NCBI Taxonomy" id="2259133"/>
    <lineage>
        <taxon>Bacteria</taxon>
        <taxon>Pseudomonadati</taxon>
        <taxon>Pseudomonadota</taxon>
        <taxon>Betaproteobacteria</taxon>
        <taxon>Burkholderiales</taxon>
        <taxon>Sutterellaceae</taxon>
        <taxon>Mesosutterella</taxon>
    </lineage>
</organism>
<dbReference type="UniPathway" id="UPA00606"/>
<dbReference type="CDD" id="cd09010">
    <property type="entry name" value="MTAP_SsMTAPII_like_MTIP"/>
    <property type="match status" value="1"/>
</dbReference>
<feature type="binding site" evidence="3">
    <location>
        <position position="12"/>
    </location>
    <ligand>
        <name>phosphate</name>
        <dbReference type="ChEBI" id="CHEBI:43474"/>
    </ligand>
</feature>
<comment type="catalytic activity">
    <reaction evidence="3">
        <text>a purine D-ribonucleoside + phosphate = a purine nucleobase + alpha-D-ribose 1-phosphate</text>
        <dbReference type="Rhea" id="RHEA:19805"/>
        <dbReference type="ChEBI" id="CHEBI:26386"/>
        <dbReference type="ChEBI" id="CHEBI:43474"/>
        <dbReference type="ChEBI" id="CHEBI:57720"/>
        <dbReference type="ChEBI" id="CHEBI:142355"/>
        <dbReference type="EC" id="2.4.2.1"/>
    </reaction>
</comment>
<dbReference type="PANTHER" id="PTHR42679:SF2">
    <property type="entry name" value="S-METHYL-5'-THIOADENOSINE PHOSPHORYLASE"/>
    <property type="match status" value="1"/>
</dbReference>
<dbReference type="InterPro" id="IPR000845">
    <property type="entry name" value="Nucleoside_phosphorylase_d"/>
</dbReference>
<comment type="similarity">
    <text evidence="3">Belongs to the PNP/MTAP phosphorylase family. MTAP subfamily.</text>
</comment>
<dbReference type="EMBL" id="BGZJ01000001">
    <property type="protein sequence ID" value="GBO93899.1"/>
    <property type="molecule type" value="Genomic_DNA"/>
</dbReference>
<keyword evidence="3" id="KW-0660">Purine salvage</keyword>
<dbReference type="PANTHER" id="PTHR42679">
    <property type="entry name" value="S-METHYL-5'-THIOADENOSINE PHOSPHORYLASE"/>
    <property type="match status" value="1"/>
</dbReference>
<dbReference type="InterPro" id="IPR010044">
    <property type="entry name" value="MTAP"/>
</dbReference>
<dbReference type="GO" id="GO:0019509">
    <property type="term" value="P:L-methionine salvage from methylthioadenosine"/>
    <property type="evidence" value="ECO:0007669"/>
    <property type="project" value="TreeGrafter"/>
</dbReference>
<feature type="binding site" evidence="3">
    <location>
        <position position="188"/>
    </location>
    <ligand>
        <name>substrate</name>
    </ligand>
</feature>
<comment type="caution">
    <text evidence="5">The sequence shown here is derived from an EMBL/GenBank/DDBJ whole genome shotgun (WGS) entry which is preliminary data.</text>
</comment>
<comment type="miscellaneous">
    <text evidence="3">Although this enzyme belongs to the family of MTA phosphorylases based on sequence homology, it has been shown that conserved amino acid substitutions in the substrate binding pocket convert the substrate specificity of this enzyme from 6-aminopurines to 6-oxopurines.</text>
</comment>
<protein>
    <recommendedName>
        <fullName evidence="3">Probable 6-oxopurine nucleoside phosphorylase</fullName>
        <ecNumber evidence="3">2.4.2.1</ecNumber>
    </recommendedName>
    <alternativeName>
        <fullName evidence="3">Purine nucleoside phosphorylase</fullName>
        <shortName evidence="3">PNP</shortName>
    </alternativeName>
</protein>
<comment type="function">
    <text evidence="3">Purine nucleoside phosphorylase which is highly specific for 6-oxopurine nucleosides. Cleaves guanosine or inosine to respective bases and sugar-1-phosphate molecules. Involved in purine salvage.</text>
</comment>
<evidence type="ECO:0000259" key="4">
    <source>
        <dbReference type="Pfam" id="PF01048"/>
    </source>
</evidence>
<feature type="domain" description="Nucleoside phosphorylase" evidence="4">
    <location>
        <begin position="7"/>
        <end position="246"/>
    </location>
</feature>
<feature type="site" description="Important for substrate specificity" evidence="3">
    <location>
        <position position="170"/>
    </location>
</feature>
<accession>A0A401LNB8</accession>
<feature type="site" description="Important for substrate specificity" evidence="3">
    <location>
        <position position="226"/>
    </location>
</feature>
<dbReference type="GO" id="GO:0017061">
    <property type="term" value="F:S-methyl-5-thioadenosine phosphorylase activity"/>
    <property type="evidence" value="ECO:0007669"/>
    <property type="project" value="InterPro"/>
</dbReference>
<dbReference type="Pfam" id="PF01048">
    <property type="entry name" value="PNP_UDP_1"/>
    <property type="match status" value="1"/>
</dbReference>
<feature type="binding site" evidence="3">
    <location>
        <begin position="212"/>
        <end position="214"/>
    </location>
    <ligand>
        <name>substrate</name>
    </ligand>
</feature>
<dbReference type="HAMAP" id="MF_01963">
    <property type="entry name" value="MTAP"/>
    <property type="match status" value="1"/>
</dbReference>